<evidence type="ECO:0000256" key="1">
    <source>
        <dbReference type="SAM" id="Coils"/>
    </source>
</evidence>
<gene>
    <name evidence="3" type="ORF">D8674_004921</name>
</gene>
<keyword evidence="4" id="KW-1185">Reference proteome</keyword>
<reference evidence="4" key="2">
    <citation type="submission" date="2019-10" db="EMBL/GenBank/DDBJ databases">
        <title>A de novo genome assembly of a pear dwarfing rootstock.</title>
        <authorList>
            <person name="Wang F."/>
            <person name="Wang J."/>
            <person name="Li S."/>
            <person name="Zhang Y."/>
            <person name="Fang M."/>
            <person name="Ma L."/>
            <person name="Zhao Y."/>
            <person name="Jiang S."/>
        </authorList>
    </citation>
    <scope>NUCLEOTIDE SEQUENCE [LARGE SCALE GENOMIC DNA]</scope>
</reference>
<dbReference type="Pfam" id="PF08524">
    <property type="entry name" value="rRNA_processing"/>
    <property type="match status" value="1"/>
</dbReference>
<dbReference type="Proteomes" id="UP000327157">
    <property type="component" value="Chromosome 11"/>
</dbReference>
<name>A0A5N5G3R4_9ROSA</name>
<protein>
    <submittedName>
        <fullName evidence="3">rRNA-processing protein FYV7-like</fullName>
    </submittedName>
</protein>
<dbReference type="OrthoDB" id="1928808at2759"/>
<dbReference type="PANTHER" id="PTHR15657">
    <property type="entry name" value="THYROID TRANSCRIPTION FACTOR 1-ASSOCIATED PROTEIN 26"/>
    <property type="match status" value="1"/>
</dbReference>
<dbReference type="EMBL" id="SMOL01000559">
    <property type="protein sequence ID" value="KAB2605204.1"/>
    <property type="molecule type" value="Genomic_DNA"/>
</dbReference>
<feature type="region of interest" description="Disordered" evidence="2">
    <location>
        <begin position="396"/>
        <end position="475"/>
    </location>
</feature>
<dbReference type="AlphaFoldDB" id="A0A5N5G3R4"/>
<evidence type="ECO:0000313" key="3">
    <source>
        <dbReference type="EMBL" id="KAB2605204.1"/>
    </source>
</evidence>
<dbReference type="PANTHER" id="PTHR15657:SF1">
    <property type="entry name" value="THYROID TRANSCRIPTION FACTOR 1-ASSOCIATED PROTEIN 26"/>
    <property type="match status" value="1"/>
</dbReference>
<feature type="coiled-coil region" evidence="1">
    <location>
        <begin position="172"/>
        <end position="206"/>
    </location>
</feature>
<proteinExistence type="predicted"/>
<evidence type="ECO:0000313" key="4">
    <source>
        <dbReference type="Proteomes" id="UP000327157"/>
    </source>
</evidence>
<comment type="caution">
    <text evidence="3">The sequence shown here is derived from an EMBL/GenBank/DDBJ whole genome shotgun (WGS) entry which is preliminary data.</text>
</comment>
<feature type="compositionally biased region" description="Gly residues" evidence="2">
    <location>
        <begin position="444"/>
        <end position="454"/>
    </location>
</feature>
<feature type="compositionally biased region" description="Basic and acidic residues" evidence="2">
    <location>
        <begin position="98"/>
        <end position="120"/>
    </location>
</feature>
<reference evidence="3 4" key="3">
    <citation type="submission" date="2019-11" db="EMBL/GenBank/DDBJ databases">
        <title>A de novo genome assembly of a pear dwarfing rootstock.</title>
        <authorList>
            <person name="Wang F."/>
            <person name="Wang J."/>
            <person name="Li S."/>
            <person name="Zhang Y."/>
            <person name="Fang M."/>
            <person name="Ma L."/>
            <person name="Zhao Y."/>
            <person name="Jiang S."/>
        </authorList>
    </citation>
    <scope>NUCLEOTIDE SEQUENCE [LARGE SCALE GENOMIC DNA]</scope>
    <source>
        <strain evidence="3">S2</strain>
        <tissue evidence="3">Leaf</tissue>
    </source>
</reference>
<sequence>MKNQHPKHERNGEKLSGSRSNSMKKKKNMRRMGGQGLSLEAFANAKSNSSYFNPALIKKQKEFYKNSKYVNKYKKSLKQQQSNPPLVISRFEEEMETEDGKKESKTGYVSKKENETECGSKMENGAGASSQKENETGGGSKMSKNDKKKKKYGARSIMKMYEMKHEDEQKERMEREAIIQAKKEEREKAEARRKTAREKMLKKTHKGQPVMKYRIQHLLETIQASLVFSLLNYQKPAEKSSYSFGSDKSAFPLFAAPSPLAPLFPSDFPPFLLLEFPIPLLLLNMLCDAPSPLDFPKLPFQSPLAPPFPFNFPPFLLSPLAPPFPSFDGAGERGGGGKGHPFGSECFTRCSTTSIRVNEALKGILKGDTYSFKVDDRLEYLLHLVKQSILKGCPPPYPYPSAPSDEGNGEANGDGKGNSGKSNGNETSHSKSNGKNGTGNSNGKNGGKLDGNGGANSDRAANGGNRDRPELELYDDFSAGYTNEAGNPFNVLLESPKLLGYTTKSKFGAINSKPIP</sequence>
<organism evidence="3 4">
    <name type="scientific">Pyrus ussuriensis x Pyrus communis</name>
    <dbReference type="NCBI Taxonomy" id="2448454"/>
    <lineage>
        <taxon>Eukaryota</taxon>
        <taxon>Viridiplantae</taxon>
        <taxon>Streptophyta</taxon>
        <taxon>Embryophyta</taxon>
        <taxon>Tracheophyta</taxon>
        <taxon>Spermatophyta</taxon>
        <taxon>Magnoliopsida</taxon>
        <taxon>eudicotyledons</taxon>
        <taxon>Gunneridae</taxon>
        <taxon>Pentapetalae</taxon>
        <taxon>rosids</taxon>
        <taxon>fabids</taxon>
        <taxon>Rosales</taxon>
        <taxon>Rosaceae</taxon>
        <taxon>Amygdaloideae</taxon>
        <taxon>Maleae</taxon>
        <taxon>Pyrus</taxon>
    </lineage>
</organism>
<feature type="compositionally biased region" description="Low complexity" evidence="2">
    <location>
        <begin position="419"/>
        <end position="443"/>
    </location>
</feature>
<accession>A0A5N5G3R4</accession>
<dbReference type="InterPro" id="IPR013730">
    <property type="entry name" value="Fyv7/TAP26"/>
</dbReference>
<dbReference type="GO" id="GO:0005634">
    <property type="term" value="C:nucleus"/>
    <property type="evidence" value="ECO:0007669"/>
    <property type="project" value="TreeGrafter"/>
</dbReference>
<evidence type="ECO:0000256" key="2">
    <source>
        <dbReference type="SAM" id="MobiDB-lite"/>
    </source>
</evidence>
<feature type="region of interest" description="Disordered" evidence="2">
    <location>
        <begin position="1"/>
        <end position="33"/>
    </location>
</feature>
<feature type="region of interest" description="Disordered" evidence="2">
    <location>
        <begin position="75"/>
        <end position="154"/>
    </location>
</feature>
<keyword evidence="1" id="KW-0175">Coiled coil</keyword>
<reference evidence="3 4" key="1">
    <citation type="submission" date="2019-09" db="EMBL/GenBank/DDBJ databases">
        <authorList>
            <person name="Ou C."/>
        </authorList>
    </citation>
    <scope>NUCLEOTIDE SEQUENCE [LARGE SCALE GENOMIC DNA]</scope>
    <source>
        <strain evidence="3">S2</strain>
        <tissue evidence="3">Leaf</tissue>
    </source>
</reference>